<keyword evidence="2" id="KW-1003">Cell membrane</keyword>
<reference evidence="12 13" key="1">
    <citation type="submission" date="2022-01" db="EMBL/GenBank/DDBJ databases">
        <title>Whole genome-based taxonomy of the Shewanellaceae.</title>
        <authorList>
            <person name="Martin-Rodriguez A.J."/>
        </authorList>
    </citation>
    <scope>NUCLEOTIDE SEQUENCE [LARGE SCALE GENOMIC DNA]</scope>
    <source>
        <strain evidence="12 13">JCM 17801</strain>
    </source>
</reference>
<dbReference type="CDD" id="cd11386">
    <property type="entry name" value="MCP_signal"/>
    <property type="match status" value="1"/>
</dbReference>
<dbReference type="SMART" id="SM00283">
    <property type="entry name" value="MA"/>
    <property type="match status" value="1"/>
</dbReference>
<dbReference type="EMBL" id="JAKILK010000001">
    <property type="protein sequence ID" value="MCL1115902.1"/>
    <property type="molecule type" value="Genomic_DNA"/>
</dbReference>
<keyword evidence="5 9" id="KW-0472">Membrane</keyword>
<dbReference type="Pfam" id="PF00015">
    <property type="entry name" value="MCPsignal"/>
    <property type="match status" value="1"/>
</dbReference>
<dbReference type="RefSeq" id="WP_188839597.1">
    <property type="nucleotide sequence ID" value="NZ_BMOT01000001.1"/>
</dbReference>
<evidence type="ECO:0000256" key="7">
    <source>
        <dbReference type="ARBA" id="ARBA00029447"/>
    </source>
</evidence>
<keyword evidence="13" id="KW-1185">Reference proteome</keyword>
<dbReference type="InterPro" id="IPR004090">
    <property type="entry name" value="Chemotax_Me-accpt_rcpt"/>
</dbReference>
<feature type="domain" description="HAMP" evidence="11">
    <location>
        <begin position="203"/>
        <end position="257"/>
    </location>
</feature>
<evidence type="ECO:0000256" key="8">
    <source>
        <dbReference type="PROSITE-ProRule" id="PRU00284"/>
    </source>
</evidence>
<evidence type="ECO:0000256" key="1">
    <source>
        <dbReference type="ARBA" id="ARBA00004651"/>
    </source>
</evidence>
<dbReference type="Pfam" id="PF17200">
    <property type="entry name" value="sCache_2"/>
    <property type="match status" value="1"/>
</dbReference>
<name>A0ABT0KWR1_9GAMM</name>
<dbReference type="Proteomes" id="UP001203212">
    <property type="component" value="Unassembled WGS sequence"/>
</dbReference>
<evidence type="ECO:0000313" key="13">
    <source>
        <dbReference type="Proteomes" id="UP001203212"/>
    </source>
</evidence>
<dbReference type="Gene3D" id="1.10.287.950">
    <property type="entry name" value="Methyl-accepting chemotaxis protein"/>
    <property type="match status" value="1"/>
</dbReference>
<protein>
    <submittedName>
        <fullName evidence="12">Methyl-accepting chemotaxis protein</fullName>
    </submittedName>
</protein>
<evidence type="ECO:0000256" key="3">
    <source>
        <dbReference type="ARBA" id="ARBA00022692"/>
    </source>
</evidence>
<evidence type="ECO:0000313" key="12">
    <source>
        <dbReference type="EMBL" id="MCL1115902.1"/>
    </source>
</evidence>
<keyword evidence="4 9" id="KW-1133">Transmembrane helix</keyword>
<dbReference type="PROSITE" id="PS50885">
    <property type="entry name" value="HAMP"/>
    <property type="match status" value="1"/>
</dbReference>
<dbReference type="CDD" id="cd06225">
    <property type="entry name" value="HAMP"/>
    <property type="match status" value="1"/>
</dbReference>
<dbReference type="PANTHER" id="PTHR32089:SF119">
    <property type="entry name" value="METHYL-ACCEPTING CHEMOTAXIS PROTEIN CTPL"/>
    <property type="match status" value="1"/>
</dbReference>
<dbReference type="PRINTS" id="PR00260">
    <property type="entry name" value="CHEMTRNSDUCR"/>
</dbReference>
<evidence type="ECO:0000259" key="11">
    <source>
        <dbReference type="PROSITE" id="PS50885"/>
    </source>
</evidence>
<dbReference type="PROSITE" id="PS50111">
    <property type="entry name" value="CHEMOTAXIS_TRANSDUC_2"/>
    <property type="match status" value="1"/>
</dbReference>
<evidence type="ECO:0000256" key="5">
    <source>
        <dbReference type="ARBA" id="ARBA00023136"/>
    </source>
</evidence>
<feature type="transmembrane region" description="Helical" evidence="9">
    <location>
        <begin position="179"/>
        <end position="201"/>
    </location>
</feature>
<evidence type="ECO:0000259" key="10">
    <source>
        <dbReference type="PROSITE" id="PS50111"/>
    </source>
</evidence>
<dbReference type="InterPro" id="IPR004089">
    <property type="entry name" value="MCPsignal_dom"/>
</dbReference>
<sequence length="534" mass="58561">MIASLRQLTILKRLFIMLILAAIGTVCFGSFSVKKQYDNLSHEKHHQLESNISLFLATANELAVNQYNDNQLVNLLDGINQHSQNPIYLLDTNRQILSKTSDPLFTTNLSRLTDTGGQLSLSHLLDQAKTQTFANASIEFNIKGRSQTRLLTAVYDNQRNVYLVSNANMDDINANLSGIIVDYLIIMLMISVPIFIFFLLLNSSITTPINTVIATMQDIAAGEGDLRQRLDENGKDEVSELAKAFNLFVVKIANVVGELNPIGKQLNINASELLASVSTCQQSSQNVNQETQSVAAAIHQMLTTTQDMARNTQQTAESATEVTSQAKHGQALMHLTVSQSEALGNELRHNVEVSESLSKSSNEISSILDVIKGIADQTNLLALNAAIEAARAGTHGRGFAVVADEVRALANRTQDSTNEINQIVAKIHQGIELLRQSNSQTLQQSDDLQSKARQSSEAMAIILALVGNINDMTNQLASATEQQAMVTEEVNININSISNLTDQVVIANETNEHEANELKHISQKMDKTLKQFKI</sequence>
<gene>
    <name evidence="12" type="ORF">L2689_01395</name>
</gene>
<feature type="domain" description="Methyl-accepting transducer" evidence="10">
    <location>
        <begin position="262"/>
        <end position="498"/>
    </location>
</feature>
<evidence type="ECO:0000256" key="4">
    <source>
        <dbReference type="ARBA" id="ARBA00022989"/>
    </source>
</evidence>
<dbReference type="PANTHER" id="PTHR32089">
    <property type="entry name" value="METHYL-ACCEPTING CHEMOTAXIS PROTEIN MCPB"/>
    <property type="match status" value="1"/>
</dbReference>
<dbReference type="Pfam" id="PF00672">
    <property type="entry name" value="HAMP"/>
    <property type="match status" value="1"/>
</dbReference>
<keyword evidence="3 9" id="KW-0812">Transmembrane</keyword>
<dbReference type="SMART" id="SM00304">
    <property type="entry name" value="HAMP"/>
    <property type="match status" value="1"/>
</dbReference>
<dbReference type="SUPFAM" id="SSF58104">
    <property type="entry name" value="Methyl-accepting chemotaxis protein (MCP) signaling domain"/>
    <property type="match status" value="1"/>
</dbReference>
<dbReference type="InterPro" id="IPR003660">
    <property type="entry name" value="HAMP_dom"/>
</dbReference>
<comment type="subcellular location">
    <subcellularLocation>
        <location evidence="1">Cell membrane</location>
        <topology evidence="1">Multi-pass membrane protein</topology>
    </subcellularLocation>
</comment>
<dbReference type="InterPro" id="IPR033480">
    <property type="entry name" value="sCache_2"/>
</dbReference>
<organism evidence="12 13">
    <name type="scientific">Shewanella aestuarii</name>
    <dbReference type="NCBI Taxonomy" id="1028752"/>
    <lineage>
        <taxon>Bacteria</taxon>
        <taxon>Pseudomonadati</taxon>
        <taxon>Pseudomonadota</taxon>
        <taxon>Gammaproteobacteria</taxon>
        <taxon>Alteromonadales</taxon>
        <taxon>Shewanellaceae</taxon>
        <taxon>Shewanella</taxon>
    </lineage>
</organism>
<feature type="transmembrane region" description="Helical" evidence="9">
    <location>
        <begin position="14"/>
        <end position="33"/>
    </location>
</feature>
<keyword evidence="6 8" id="KW-0807">Transducer</keyword>
<comment type="caution">
    <text evidence="12">The sequence shown here is derived from an EMBL/GenBank/DDBJ whole genome shotgun (WGS) entry which is preliminary data.</text>
</comment>
<proteinExistence type="inferred from homology"/>
<comment type="similarity">
    <text evidence="7">Belongs to the methyl-accepting chemotaxis (MCP) protein family.</text>
</comment>
<accession>A0ABT0KWR1</accession>
<evidence type="ECO:0000256" key="2">
    <source>
        <dbReference type="ARBA" id="ARBA00022475"/>
    </source>
</evidence>
<evidence type="ECO:0000256" key="6">
    <source>
        <dbReference type="ARBA" id="ARBA00023224"/>
    </source>
</evidence>
<evidence type="ECO:0000256" key="9">
    <source>
        <dbReference type="SAM" id="Phobius"/>
    </source>
</evidence>